<reference evidence="2" key="1">
    <citation type="journal article" date="2019" name="Int. J. Syst. Evol. Microbiol.">
        <title>The Global Catalogue of Microorganisms (GCM) 10K type strain sequencing project: providing services to taxonomists for standard genome sequencing and annotation.</title>
        <authorList>
            <consortium name="The Broad Institute Genomics Platform"/>
            <consortium name="The Broad Institute Genome Sequencing Center for Infectious Disease"/>
            <person name="Wu L."/>
            <person name="Ma J."/>
        </authorList>
    </citation>
    <scope>NUCLEOTIDE SEQUENCE [LARGE SCALE GENOMIC DNA]</scope>
    <source>
        <strain evidence="2">CCUG 62763</strain>
    </source>
</reference>
<evidence type="ECO:0000313" key="2">
    <source>
        <dbReference type="Proteomes" id="UP001596025"/>
    </source>
</evidence>
<dbReference type="EMBL" id="JBHSGR010000011">
    <property type="protein sequence ID" value="MFC4694118.1"/>
    <property type="molecule type" value="Genomic_DNA"/>
</dbReference>
<proteinExistence type="predicted"/>
<protein>
    <recommendedName>
        <fullName evidence="3">DUF2188 domain-containing protein</fullName>
    </recommendedName>
</protein>
<evidence type="ECO:0008006" key="3">
    <source>
        <dbReference type="Google" id="ProtNLM"/>
    </source>
</evidence>
<comment type="caution">
    <text evidence="1">The sequence shown here is derived from an EMBL/GenBank/DDBJ whole genome shotgun (WGS) entry which is preliminary data.</text>
</comment>
<organism evidence="1 2">
    <name type="scientific">Geodermatophilus arenarius</name>
    <dbReference type="NCBI Taxonomy" id="1137990"/>
    <lineage>
        <taxon>Bacteria</taxon>
        <taxon>Bacillati</taxon>
        <taxon>Actinomycetota</taxon>
        <taxon>Actinomycetes</taxon>
        <taxon>Geodermatophilales</taxon>
        <taxon>Geodermatophilaceae</taxon>
        <taxon>Geodermatophilus</taxon>
    </lineage>
</organism>
<evidence type="ECO:0000313" key="1">
    <source>
        <dbReference type="EMBL" id="MFC4694118.1"/>
    </source>
</evidence>
<dbReference type="RefSeq" id="WP_387988834.1">
    <property type="nucleotide sequence ID" value="NZ_JBHSGR010000011.1"/>
</dbReference>
<accession>A0ABV9LJ01</accession>
<dbReference type="Proteomes" id="UP001596025">
    <property type="component" value="Unassembled WGS sequence"/>
</dbReference>
<name>A0ABV9LJ01_9ACTN</name>
<keyword evidence="2" id="KW-1185">Reference proteome</keyword>
<sequence>MDFRRVRPGQWHRAARIEITEPGGLPTAREVHERCHVLFTEGWCWVETSDGSIDVYPAYRVRAAHDLREADQADEVPGTAPSPLL</sequence>
<gene>
    <name evidence="1" type="ORF">ACFO3M_12045</name>
</gene>